<keyword evidence="2" id="KW-1185">Reference proteome</keyword>
<gene>
    <name evidence="1" type="ORF">NKI81_00890</name>
</gene>
<reference evidence="1 2" key="1">
    <citation type="journal article" date="2024" name="Proc. Natl. Acad. Sci. U.S.A.">
        <title>The evolutionary genomics of adaptation to stress in wild rhizobium bacteria.</title>
        <authorList>
            <person name="Kehlet-Delgado H."/>
            <person name="Montoya A.P."/>
            <person name="Jensen K.T."/>
            <person name="Wendlandt C.E."/>
            <person name="Dexheimer C."/>
            <person name="Roberts M."/>
            <person name="Torres Martinez L."/>
            <person name="Friesen M.L."/>
            <person name="Griffitts J.S."/>
            <person name="Porter S.S."/>
        </authorList>
    </citation>
    <scope>NUCLEOTIDE SEQUENCE [LARGE SCALE GENOMIC DNA]</scope>
    <source>
        <strain evidence="1 2">M0468</strain>
    </source>
</reference>
<sequence length="431" mass="46238">MKFIPAGKPALTGRLNATYLIETRYPMEVAAAAMAGEQSSGTFRPIPGETPELLLRFGARVEFIEDLGEVDGEALPFSRAPRDTAAVRPRRAKVGLSWNVENMGTVLASVWSTVLGNLFELHHFSAMRLLDVSFPDVFANAYPGPAFAVEGTRRLTGVAGRPLVGTIVKPSVGLTPAETATLADTLISSGLDFIKDDELMGDPPHSPFEQRFEAVMAVIDRHADRTGRKVMYAANISGDIDAMRRQLDLIERRGGTCAMLVLNSVGLSGVVEMRRHSAVALHGHRAGWGLFSRSPDLGMSYLAYQKFWRLAGIDHMHVNGLSNKFCELDGSVMASAHACLTPMFGRADRPDTVMPVFSSGQTAVQAGETYERLGSNDFIYCCGGGIMAHPGGPAAGVQSLHDAFEAAAAGIPARDYAATRPELEAALQAFG</sequence>
<dbReference type="Proteomes" id="UP001480082">
    <property type="component" value="Unassembled WGS sequence"/>
</dbReference>
<dbReference type="EMBL" id="JAMYRI010000001">
    <property type="protein sequence ID" value="MER9282521.1"/>
    <property type="molecule type" value="Genomic_DNA"/>
</dbReference>
<proteinExistence type="predicted"/>
<evidence type="ECO:0000313" key="1">
    <source>
        <dbReference type="EMBL" id="MER9282521.1"/>
    </source>
</evidence>
<protein>
    <submittedName>
        <fullName evidence="1">Ribulose-bisphosphate carboxylase large subunit family protein</fullName>
    </submittedName>
</protein>
<organism evidence="1 2">
    <name type="scientific">Mesorhizobium australicum</name>
    <dbReference type="NCBI Taxonomy" id="536018"/>
    <lineage>
        <taxon>Bacteria</taxon>
        <taxon>Pseudomonadati</taxon>
        <taxon>Pseudomonadota</taxon>
        <taxon>Alphaproteobacteria</taxon>
        <taxon>Hyphomicrobiales</taxon>
        <taxon>Phyllobacteriaceae</taxon>
        <taxon>Mesorhizobium</taxon>
    </lineage>
</organism>
<name>A0ACC6SS25_9HYPH</name>
<accession>A0ACC6SS25</accession>
<comment type="caution">
    <text evidence="1">The sequence shown here is derived from an EMBL/GenBank/DDBJ whole genome shotgun (WGS) entry which is preliminary data.</text>
</comment>
<evidence type="ECO:0000313" key="2">
    <source>
        <dbReference type="Proteomes" id="UP001480082"/>
    </source>
</evidence>